<dbReference type="InterPro" id="IPR051202">
    <property type="entry name" value="Peptidase_C40"/>
</dbReference>
<dbReference type="InterPro" id="IPR036365">
    <property type="entry name" value="PGBD-like_sf"/>
</dbReference>
<dbReference type="PROSITE" id="PS51935">
    <property type="entry name" value="NLPC_P60"/>
    <property type="match status" value="1"/>
</dbReference>
<keyword evidence="3" id="KW-0378">Hydrolase</keyword>
<evidence type="ECO:0000256" key="4">
    <source>
        <dbReference type="ARBA" id="ARBA00022807"/>
    </source>
</evidence>
<keyword evidence="2" id="KW-0645">Protease</keyword>
<dbReference type="SUPFAM" id="SSF54001">
    <property type="entry name" value="Cysteine proteinases"/>
    <property type="match status" value="1"/>
</dbReference>
<dbReference type="SUPFAM" id="SSF47090">
    <property type="entry name" value="PGBD-like"/>
    <property type="match status" value="2"/>
</dbReference>
<feature type="compositionally biased region" description="Polar residues" evidence="5">
    <location>
        <begin position="46"/>
        <end position="72"/>
    </location>
</feature>
<evidence type="ECO:0000256" key="6">
    <source>
        <dbReference type="SAM" id="Phobius"/>
    </source>
</evidence>
<feature type="region of interest" description="Disordered" evidence="5">
    <location>
        <begin position="1"/>
        <end position="172"/>
    </location>
</feature>
<dbReference type="GO" id="GO:0006508">
    <property type="term" value="P:proteolysis"/>
    <property type="evidence" value="ECO:0007669"/>
    <property type="project" value="UniProtKB-KW"/>
</dbReference>
<evidence type="ECO:0000256" key="1">
    <source>
        <dbReference type="ARBA" id="ARBA00007074"/>
    </source>
</evidence>
<dbReference type="EMBL" id="VSSQ01012136">
    <property type="protein sequence ID" value="MPM48522.1"/>
    <property type="molecule type" value="Genomic_DNA"/>
</dbReference>
<evidence type="ECO:0000256" key="3">
    <source>
        <dbReference type="ARBA" id="ARBA00022801"/>
    </source>
</evidence>
<dbReference type="PANTHER" id="PTHR47053:SF1">
    <property type="entry name" value="MUREIN DD-ENDOPEPTIDASE MEPH-RELATED"/>
    <property type="match status" value="1"/>
</dbReference>
<protein>
    <recommendedName>
        <fullName evidence="7">NlpC/P60 domain-containing protein</fullName>
    </recommendedName>
</protein>
<dbReference type="Pfam" id="PF00877">
    <property type="entry name" value="NLPC_P60"/>
    <property type="match status" value="1"/>
</dbReference>
<dbReference type="PANTHER" id="PTHR47053">
    <property type="entry name" value="MUREIN DD-ENDOPEPTIDASE MEPH-RELATED"/>
    <property type="match status" value="1"/>
</dbReference>
<keyword evidence="6" id="KW-0812">Transmembrane</keyword>
<dbReference type="Gene3D" id="1.10.101.10">
    <property type="entry name" value="PGBD-like superfamily/PGBD"/>
    <property type="match status" value="2"/>
</dbReference>
<feature type="compositionally biased region" description="Polar residues" evidence="5">
    <location>
        <begin position="159"/>
        <end position="169"/>
    </location>
</feature>
<evidence type="ECO:0000256" key="5">
    <source>
        <dbReference type="SAM" id="MobiDB-lite"/>
    </source>
</evidence>
<feature type="region of interest" description="Disordered" evidence="5">
    <location>
        <begin position="184"/>
        <end position="240"/>
    </location>
</feature>
<proteinExistence type="inferred from homology"/>
<keyword evidence="6" id="KW-0472">Membrane</keyword>
<dbReference type="InterPro" id="IPR000064">
    <property type="entry name" value="NLP_P60_dom"/>
</dbReference>
<dbReference type="GO" id="GO:0008234">
    <property type="term" value="F:cysteine-type peptidase activity"/>
    <property type="evidence" value="ECO:0007669"/>
    <property type="project" value="UniProtKB-KW"/>
</dbReference>
<reference evidence="8" key="1">
    <citation type="submission" date="2019-08" db="EMBL/GenBank/DDBJ databases">
        <authorList>
            <person name="Kucharzyk K."/>
            <person name="Murdoch R.W."/>
            <person name="Higgins S."/>
            <person name="Loffler F."/>
        </authorList>
    </citation>
    <scope>NUCLEOTIDE SEQUENCE</scope>
</reference>
<gene>
    <name evidence="8" type="ORF">SDC9_95247</name>
</gene>
<sequence>MDYTDYGSLQSKNSSNSTGAYTNGSRVNAYGSSMQGRPVANGAYSAYTQPGSSREPNRNISYSSYDASNQSGGYNGGAAQPRGGGSVPGGYPTGAAPARENSGYTNAARPESTYDRTVRGGSPVNAGVDSAREPSANGYGYRSDTNGSNANGNNTSVNRPNGNGVTGNVPTKKYTDYTKYEYTPTVSNGGGKGNGNGAGSGNNSGNGNGSGTGNGSGKGSGSGNGNGSGKGNGSGSKKPQKNLTFSQKLLAGFKKFLRSIYLMGKPMRIFVLSAAGFVLVCVVLIFAVSGSQHKKTEIMAAQLALATTPSPTIVPTATPVPTPSPTPEVRIEKGAEGEDVMALQKRLMELGYLAIDEPTSYFGNATKYAVKLFQRQHELQQDGICGNDTIALLYSEEAKKYVMTEGAEGDDIESFQEQLVELGYLDDNQVTGYYGSDTVEAVKKFQNRNYITKDGKAGTQTLEEINSADARVSYTKEKEIAAEKKKQAALARASSAEGRIDKMISIAKKQLGDTYILGKSGPDSFDCSGLVYYCLRQVNVYTRRLNAAGLSKTTSWTKISDIDNVKPGDLLFFKSDDSSTVGHVGIYIGGGEMIDASSANGKVVRRGAKTSYWRRNFVVARRPIE</sequence>
<feature type="compositionally biased region" description="Low complexity" evidence="5">
    <location>
        <begin position="145"/>
        <end position="158"/>
    </location>
</feature>
<feature type="compositionally biased region" description="Polar residues" evidence="5">
    <location>
        <begin position="7"/>
        <end position="35"/>
    </location>
</feature>
<feature type="transmembrane region" description="Helical" evidence="6">
    <location>
        <begin position="269"/>
        <end position="288"/>
    </location>
</feature>
<dbReference type="InterPro" id="IPR002477">
    <property type="entry name" value="Peptidoglycan-bd-like"/>
</dbReference>
<dbReference type="InterPro" id="IPR038765">
    <property type="entry name" value="Papain-like_cys_pep_sf"/>
</dbReference>
<feature type="domain" description="NlpC/P60" evidence="7">
    <location>
        <begin position="497"/>
        <end position="624"/>
    </location>
</feature>
<feature type="compositionally biased region" description="Gly residues" evidence="5">
    <location>
        <begin position="82"/>
        <end position="92"/>
    </location>
</feature>
<accession>A0A645A606</accession>
<organism evidence="8">
    <name type="scientific">bioreactor metagenome</name>
    <dbReference type="NCBI Taxonomy" id="1076179"/>
    <lineage>
        <taxon>unclassified sequences</taxon>
        <taxon>metagenomes</taxon>
        <taxon>ecological metagenomes</taxon>
    </lineage>
</organism>
<dbReference type="InterPro" id="IPR036366">
    <property type="entry name" value="PGBDSf"/>
</dbReference>
<keyword evidence="4" id="KW-0788">Thiol protease</keyword>
<feature type="compositionally biased region" description="Gly residues" evidence="5">
    <location>
        <begin position="188"/>
        <end position="234"/>
    </location>
</feature>
<evidence type="ECO:0000313" key="8">
    <source>
        <dbReference type="EMBL" id="MPM48522.1"/>
    </source>
</evidence>
<comment type="similarity">
    <text evidence="1">Belongs to the peptidase C40 family.</text>
</comment>
<evidence type="ECO:0000256" key="2">
    <source>
        <dbReference type="ARBA" id="ARBA00022670"/>
    </source>
</evidence>
<name>A0A645A606_9ZZZZ</name>
<comment type="caution">
    <text evidence="8">The sequence shown here is derived from an EMBL/GenBank/DDBJ whole genome shotgun (WGS) entry which is preliminary data.</text>
</comment>
<dbReference type="Pfam" id="PF01471">
    <property type="entry name" value="PG_binding_1"/>
    <property type="match status" value="2"/>
</dbReference>
<keyword evidence="6" id="KW-1133">Transmembrane helix</keyword>
<dbReference type="AlphaFoldDB" id="A0A645A606"/>
<dbReference type="Gene3D" id="3.90.1720.10">
    <property type="entry name" value="endopeptidase domain like (from Nostoc punctiforme)"/>
    <property type="match status" value="1"/>
</dbReference>
<evidence type="ECO:0000259" key="7">
    <source>
        <dbReference type="PROSITE" id="PS51935"/>
    </source>
</evidence>